<dbReference type="Pfam" id="PF00536">
    <property type="entry name" value="SAM_1"/>
    <property type="match status" value="1"/>
</dbReference>
<accession>A0A671NF16</accession>
<keyword evidence="3" id="KW-1185">Reference proteome</keyword>
<dbReference type="AlphaFoldDB" id="A0A671NF16"/>
<feature type="domain" description="SAM" evidence="1">
    <location>
        <begin position="40"/>
        <end position="68"/>
    </location>
</feature>
<reference evidence="2" key="2">
    <citation type="submission" date="2025-09" db="UniProtKB">
        <authorList>
            <consortium name="Ensembl"/>
        </authorList>
    </citation>
    <scope>IDENTIFICATION</scope>
</reference>
<sequence length="74" mass="8399">MMWQCHVSSSDCRCYRLSGFSLLKRLPLSAGGSGRLLEQPVGDWLENIGLPQYESKLLLNGFDDLRFMVTQVSF</sequence>
<dbReference type="InterPro" id="IPR013761">
    <property type="entry name" value="SAM/pointed_sf"/>
</dbReference>
<reference evidence="2" key="1">
    <citation type="submission" date="2025-08" db="UniProtKB">
        <authorList>
            <consortium name="Ensembl"/>
        </authorList>
    </citation>
    <scope>IDENTIFICATION</scope>
</reference>
<proteinExistence type="predicted"/>
<evidence type="ECO:0000313" key="3">
    <source>
        <dbReference type="Proteomes" id="UP000472260"/>
    </source>
</evidence>
<dbReference type="InterPro" id="IPR001660">
    <property type="entry name" value="SAM"/>
</dbReference>
<dbReference type="SUPFAM" id="SSF47769">
    <property type="entry name" value="SAM/Pointed domain"/>
    <property type="match status" value="1"/>
</dbReference>
<evidence type="ECO:0000259" key="1">
    <source>
        <dbReference type="Pfam" id="PF00536"/>
    </source>
</evidence>
<dbReference type="Proteomes" id="UP000472260">
    <property type="component" value="Unassembled WGS sequence"/>
</dbReference>
<evidence type="ECO:0000313" key="2">
    <source>
        <dbReference type="Ensembl" id="ENSSANP00000044585.1"/>
    </source>
</evidence>
<dbReference type="Ensembl" id="ENSSANT00000047414.1">
    <property type="protein sequence ID" value="ENSSANP00000044585.1"/>
    <property type="gene ID" value="ENSSANG00000022521.1"/>
</dbReference>
<name>A0A671NF16_9TELE</name>
<dbReference type="Gene3D" id="1.10.150.50">
    <property type="entry name" value="Transcription Factor, Ets-1"/>
    <property type="match status" value="1"/>
</dbReference>
<organism evidence="2 3">
    <name type="scientific">Sinocyclocheilus anshuiensis</name>
    <dbReference type="NCBI Taxonomy" id="1608454"/>
    <lineage>
        <taxon>Eukaryota</taxon>
        <taxon>Metazoa</taxon>
        <taxon>Chordata</taxon>
        <taxon>Craniata</taxon>
        <taxon>Vertebrata</taxon>
        <taxon>Euteleostomi</taxon>
        <taxon>Actinopterygii</taxon>
        <taxon>Neopterygii</taxon>
        <taxon>Teleostei</taxon>
        <taxon>Ostariophysi</taxon>
        <taxon>Cypriniformes</taxon>
        <taxon>Cyprinidae</taxon>
        <taxon>Cyprininae</taxon>
        <taxon>Sinocyclocheilus</taxon>
    </lineage>
</organism>
<protein>
    <recommendedName>
        <fullName evidence="1">SAM domain-containing protein</fullName>
    </recommendedName>
</protein>